<sequence length="358" mass="39233">MALTRKQRAALRRAPKRVRGRLANGFAQQDSRRRSRARPANGGSQLMGIKQGVGAITRGPFGSNVAYGPHCFNAFNYCHMPLPRAIGPYTVIRTTRVIKSNLQLMNFGPMYNERQTAFNDSTWSNVCAWGTNNLANPMNGAANASRFVFDTMATASWDFATCCPAAFSIQVMNPNALQTTSGIVYQGRYRTVPGLATTITGTAFADNWLSYNAPRLTSAAKLAFRGTHIDAVPFNMSKVSDFTELMKYTDNAAEQIDADESLPAGFAPICIYNPDGIELEYLVCCEWRVRFDPSNPAQAAHVHHPIASDWSWNSALRALEAGAHGVKDIVETVANLGQFAQRGMRAINGIRQPLMLTG</sequence>
<feature type="compositionally biased region" description="Basic residues" evidence="1">
    <location>
        <begin position="1"/>
        <end position="20"/>
    </location>
</feature>
<evidence type="ECO:0000313" key="2">
    <source>
        <dbReference type="EMBL" id="AOS87317.1"/>
    </source>
</evidence>
<proteinExistence type="predicted"/>
<feature type="region of interest" description="Disordered" evidence="1">
    <location>
        <begin position="1"/>
        <end position="46"/>
    </location>
</feature>
<evidence type="ECO:0000256" key="1">
    <source>
        <dbReference type="SAM" id="MobiDB-lite"/>
    </source>
</evidence>
<name>A0A1D8DBW7_9VIRU</name>
<protein>
    <submittedName>
        <fullName evidence="2">Putative major capsid protein</fullName>
    </submittedName>
</protein>
<dbReference type="EMBL" id="KX787934">
    <property type="protein sequence ID" value="AOS87317.1"/>
    <property type="molecule type" value="Genomic_RNA"/>
</dbReference>
<organism evidence="2">
    <name type="scientific">Symbiodinium +ssRNA virus TR74740 c13_g1_i2</name>
    <dbReference type="NCBI Taxonomy" id="1909300"/>
    <lineage>
        <taxon>Viruses</taxon>
        <taxon>Riboviria</taxon>
    </lineage>
</organism>
<reference evidence="2" key="1">
    <citation type="journal article" date="2016" name="ISME J.">
        <title>Evidence for a role of viruses in the thermal sensitivity of coral photosymbionts.</title>
        <authorList>
            <person name="Levin R.A."/>
            <person name="Voolstra C.R."/>
            <person name="Weynberg K.D."/>
            <person name="van Oppen M.J."/>
        </authorList>
    </citation>
    <scope>NUCLEOTIDE SEQUENCE</scope>
    <source>
        <strain evidence="2">TR74740 c13_g1_i2</strain>
    </source>
</reference>
<accession>A0A1D8DBW7</accession>